<dbReference type="KEGG" id="dsc:ABOD76_10410"/>
<dbReference type="Gene3D" id="1.20.1440.30">
    <property type="entry name" value="Biosynthetic Protein domain"/>
    <property type="match status" value="1"/>
</dbReference>
<dbReference type="PANTHER" id="PTHR31299:SF0">
    <property type="entry name" value="ESTERASE, PUTATIVE (AFU_ORTHOLOGUE AFUA_1G05850)-RELATED"/>
    <property type="match status" value="1"/>
</dbReference>
<dbReference type="GO" id="GO:0046677">
    <property type="term" value="P:response to antibiotic"/>
    <property type="evidence" value="ECO:0007669"/>
    <property type="project" value="InterPro"/>
</dbReference>
<dbReference type="SUPFAM" id="SSF159501">
    <property type="entry name" value="EreA/ChaN-like"/>
    <property type="match status" value="1"/>
</dbReference>
<dbReference type="PIRSF" id="PIRSF036794">
    <property type="entry name" value="UCP_erythr_ester"/>
    <property type="match status" value="1"/>
</dbReference>
<reference evidence="1" key="1">
    <citation type="submission" date="2024-06" db="EMBL/GenBank/DDBJ databases">
        <title>Draft Genome Sequence of Deinococcus sonorensis Type Strain KR-87, a Biofilm Producing Representative of the Genus Deinococcus.</title>
        <authorList>
            <person name="Boren L.S."/>
            <person name="Grosso R.A."/>
            <person name="Hugenberg-Cox A.N."/>
            <person name="Hill J.T.E."/>
            <person name="Albert C.M."/>
            <person name="Tuohy J.M."/>
        </authorList>
    </citation>
    <scope>NUCLEOTIDE SEQUENCE</scope>
    <source>
        <strain evidence="1">KR-87</strain>
    </source>
</reference>
<accession>A0AAU7UE54</accession>
<dbReference type="Gene3D" id="3.40.1660.10">
    <property type="entry name" value="EreA-like (biosynthetic domain)"/>
    <property type="match status" value="1"/>
</dbReference>
<proteinExistence type="predicted"/>
<dbReference type="AlphaFoldDB" id="A0AAU7UE54"/>
<evidence type="ECO:0000313" key="1">
    <source>
        <dbReference type="EMBL" id="XBV86695.1"/>
    </source>
</evidence>
<dbReference type="RefSeq" id="WP_350244772.1">
    <property type="nucleotide sequence ID" value="NZ_CP158299.1"/>
</dbReference>
<dbReference type="InterPro" id="IPR014622">
    <property type="entry name" value="UCP036794_erythomycin"/>
</dbReference>
<dbReference type="InterPro" id="IPR007815">
    <property type="entry name" value="Emycin_Estase"/>
</dbReference>
<name>A0AAU7UE54_9DEIO</name>
<dbReference type="InterPro" id="IPR052036">
    <property type="entry name" value="Hydrolase/PRTase-associated"/>
</dbReference>
<gene>
    <name evidence="1" type="ORF">ABOD76_10410</name>
</gene>
<organism evidence="1">
    <name type="scientific">Deinococcus sonorensis KR-87</name>
    <dbReference type="NCBI Taxonomy" id="694439"/>
    <lineage>
        <taxon>Bacteria</taxon>
        <taxon>Thermotogati</taxon>
        <taxon>Deinococcota</taxon>
        <taxon>Deinococci</taxon>
        <taxon>Deinococcales</taxon>
        <taxon>Deinococcaceae</taxon>
        <taxon>Deinococcus</taxon>
    </lineage>
</organism>
<dbReference type="EMBL" id="CP158299">
    <property type="protein sequence ID" value="XBV86695.1"/>
    <property type="molecule type" value="Genomic_DNA"/>
</dbReference>
<sequence>MTRLQTLQDALRAAAQPLLGASDDYTALLERAGSARFVLIGEASHGTHEFYRERARITRRLIEEHGFTAVAVEADWPDAGRVHRYVQGQSDDPDALQALGSFQRFPAWMWRNEDVLAFVEWLRDHNERHPDRTTGFYGMDLYSLHRSMGAVVEYLEGVDPEAARRARQRYSCFEPFGQDPQQYGLATGYGLEEPCEDEAVAQLVELQRQEQALTHGSPLAEDEHFYAEQNARLALNAERYYREMFRGHHDTWNLRDTHMADTIDALVEHQAAQGRDAKVVVWAHNSHLGDARATEAGWRQGQQNVGQYLRERHPGETYLIGFSTYQGEVSAADDWGEAVQRKRVRPGLPGSTEALLHGLDLPAFWLDLRQQNAATEGLREERLQRYIGVIYRPETERRSHYAQARLGEQYDALLYFDRTSALVPLDRTGGWEAGELPDTYPSGE</sequence>
<dbReference type="CDD" id="cd14728">
    <property type="entry name" value="Ere-like"/>
    <property type="match status" value="1"/>
</dbReference>
<protein>
    <submittedName>
        <fullName evidence="1">Erythromycin esterase family protein</fullName>
    </submittedName>
</protein>
<dbReference type="Pfam" id="PF05139">
    <property type="entry name" value="Erythro_esteras"/>
    <property type="match status" value="1"/>
</dbReference>
<dbReference type="Gene3D" id="3.30.1870.10">
    <property type="entry name" value="EreA-like, domain 2"/>
    <property type="match status" value="1"/>
</dbReference>
<dbReference type="PANTHER" id="PTHR31299">
    <property type="entry name" value="ESTERASE, PUTATIVE (AFU_ORTHOLOGUE AFUA_1G05850)-RELATED"/>
    <property type="match status" value="1"/>
</dbReference>